<dbReference type="EMBL" id="BPLR01016015">
    <property type="protein sequence ID" value="GIY80511.1"/>
    <property type="molecule type" value="Genomic_DNA"/>
</dbReference>
<keyword evidence="2" id="KW-1185">Reference proteome</keyword>
<feature type="non-terminal residue" evidence="1">
    <location>
        <position position="47"/>
    </location>
</feature>
<name>A0AAV4WCD7_CAEEX</name>
<gene>
    <name evidence="1" type="ORF">CEXT_642281</name>
</gene>
<protein>
    <submittedName>
        <fullName evidence="1">Uncharacterized protein</fullName>
    </submittedName>
</protein>
<organism evidence="1 2">
    <name type="scientific">Caerostris extrusa</name>
    <name type="common">Bark spider</name>
    <name type="synonym">Caerostris bankana</name>
    <dbReference type="NCBI Taxonomy" id="172846"/>
    <lineage>
        <taxon>Eukaryota</taxon>
        <taxon>Metazoa</taxon>
        <taxon>Ecdysozoa</taxon>
        <taxon>Arthropoda</taxon>
        <taxon>Chelicerata</taxon>
        <taxon>Arachnida</taxon>
        <taxon>Araneae</taxon>
        <taxon>Araneomorphae</taxon>
        <taxon>Entelegynae</taxon>
        <taxon>Araneoidea</taxon>
        <taxon>Araneidae</taxon>
        <taxon>Caerostris</taxon>
    </lineage>
</organism>
<dbReference type="AlphaFoldDB" id="A0AAV4WCD7"/>
<reference evidence="1 2" key="1">
    <citation type="submission" date="2021-06" db="EMBL/GenBank/DDBJ databases">
        <title>Caerostris extrusa draft genome.</title>
        <authorList>
            <person name="Kono N."/>
            <person name="Arakawa K."/>
        </authorList>
    </citation>
    <scope>NUCLEOTIDE SEQUENCE [LARGE SCALE GENOMIC DNA]</scope>
</reference>
<comment type="caution">
    <text evidence="1">The sequence shown here is derived from an EMBL/GenBank/DDBJ whole genome shotgun (WGS) entry which is preliminary data.</text>
</comment>
<dbReference type="Proteomes" id="UP001054945">
    <property type="component" value="Unassembled WGS sequence"/>
</dbReference>
<proteinExistence type="predicted"/>
<evidence type="ECO:0000313" key="2">
    <source>
        <dbReference type="Proteomes" id="UP001054945"/>
    </source>
</evidence>
<sequence>MKFIKIDDENYDDFNEYQELAMHYVKRRDKLLVAREEQNLSMDKRPL</sequence>
<evidence type="ECO:0000313" key="1">
    <source>
        <dbReference type="EMBL" id="GIY80511.1"/>
    </source>
</evidence>
<accession>A0AAV4WCD7</accession>